<dbReference type="Proteomes" id="UP001054837">
    <property type="component" value="Unassembled WGS sequence"/>
</dbReference>
<proteinExistence type="predicted"/>
<accession>A0AAV4R2F0</accession>
<protein>
    <submittedName>
        <fullName evidence="1">Uncharacterized protein</fullName>
    </submittedName>
</protein>
<organism evidence="1 2">
    <name type="scientific">Caerostris darwini</name>
    <dbReference type="NCBI Taxonomy" id="1538125"/>
    <lineage>
        <taxon>Eukaryota</taxon>
        <taxon>Metazoa</taxon>
        <taxon>Ecdysozoa</taxon>
        <taxon>Arthropoda</taxon>
        <taxon>Chelicerata</taxon>
        <taxon>Arachnida</taxon>
        <taxon>Araneae</taxon>
        <taxon>Araneomorphae</taxon>
        <taxon>Entelegynae</taxon>
        <taxon>Araneoidea</taxon>
        <taxon>Araneidae</taxon>
        <taxon>Caerostris</taxon>
    </lineage>
</organism>
<keyword evidence="2" id="KW-1185">Reference proteome</keyword>
<dbReference type="AlphaFoldDB" id="A0AAV4R2F0"/>
<dbReference type="EMBL" id="BPLQ01005710">
    <property type="protein sequence ID" value="GIY16493.1"/>
    <property type="molecule type" value="Genomic_DNA"/>
</dbReference>
<comment type="caution">
    <text evidence="1">The sequence shown here is derived from an EMBL/GenBank/DDBJ whole genome shotgun (WGS) entry which is preliminary data.</text>
</comment>
<name>A0AAV4R2F0_9ARAC</name>
<evidence type="ECO:0000313" key="1">
    <source>
        <dbReference type="EMBL" id="GIY16493.1"/>
    </source>
</evidence>
<sequence length="125" mass="14670">MVSYHILTTIKWYAITFKAPSNGTPSHYNHNQMVCHHIRSTIKWYSFTFKEPFNSTPSHSKNHQISFEALLNGMPSHSKHHQMLCIHIITFVTHLMACHNIRSTIKWYDIPFKQSNGMLSHSKYL</sequence>
<gene>
    <name evidence="1" type="ORF">CDAR_219211</name>
</gene>
<evidence type="ECO:0000313" key="2">
    <source>
        <dbReference type="Proteomes" id="UP001054837"/>
    </source>
</evidence>
<reference evidence="1 2" key="1">
    <citation type="submission" date="2021-06" db="EMBL/GenBank/DDBJ databases">
        <title>Caerostris darwini draft genome.</title>
        <authorList>
            <person name="Kono N."/>
            <person name="Arakawa K."/>
        </authorList>
    </citation>
    <scope>NUCLEOTIDE SEQUENCE [LARGE SCALE GENOMIC DNA]</scope>
</reference>